<evidence type="ECO:0000256" key="2">
    <source>
        <dbReference type="ARBA" id="ARBA00001946"/>
    </source>
</evidence>
<dbReference type="InterPro" id="IPR008731">
    <property type="entry name" value="PTS_EIN"/>
</dbReference>
<evidence type="ECO:0000256" key="1">
    <source>
        <dbReference type="ARBA" id="ARBA00000683"/>
    </source>
</evidence>
<dbReference type="Pfam" id="PF02896">
    <property type="entry name" value="PEP-utilizers_C"/>
    <property type="match status" value="1"/>
</dbReference>
<feature type="binding site" evidence="19">
    <location>
        <position position="431"/>
    </location>
    <ligand>
        <name>Mg(2+)</name>
        <dbReference type="ChEBI" id="CHEBI:18420"/>
    </ligand>
</feature>
<dbReference type="InterPro" id="IPR008279">
    <property type="entry name" value="PEP-util_enz_mobile_dom"/>
</dbReference>
<dbReference type="InterPro" id="IPR040442">
    <property type="entry name" value="Pyrv_kinase-like_dom_sf"/>
</dbReference>
<comment type="subcellular location">
    <subcellularLocation>
        <location evidence="3 16">Cytoplasm</location>
    </subcellularLocation>
</comment>
<dbReference type="SUPFAM" id="SSF52009">
    <property type="entry name" value="Phosphohistidine domain"/>
    <property type="match status" value="1"/>
</dbReference>
<dbReference type="SUPFAM" id="SSF47831">
    <property type="entry name" value="Enzyme I of the PEP:sugar phosphotransferase system HPr-binding (sub)domain"/>
    <property type="match status" value="1"/>
</dbReference>
<dbReference type="InterPro" id="IPR036637">
    <property type="entry name" value="Phosphohistidine_dom_sf"/>
</dbReference>
<dbReference type="InterPro" id="IPR036618">
    <property type="entry name" value="PtsI_HPr-bd_sf"/>
</dbReference>
<feature type="active site" description="Tele-phosphohistidine intermediate" evidence="17">
    <location>
        <position position="189"/>
    </location>
</feature>
<evidence type="ECO:0000256" key="19">
    <source>
        <dbReference type="PIRSR" id="PIRSR000732-3"/>
    </source>
</evidence>
<dbReference type="InterPro" id="IPR006318">
    <property type="entry name" value="PTS_EI-like"/>
</dbReference>
<protein>
    <recommendedName>
        <fullName evidence="6 16">Phosphoenolpyruvate-protein phosphotransferase</fullName>
        <ecNumber evidence="5 16">2.7.3.9</ecNumber>
    </recommendedName>
    <alternativeName>
        <fullName evidence="15 16">Phosphotransferase system, enzyme I</fullName>
    </alternativeName>
</protein>
<dbReference type="Proteomes" id="UP000298636">
    <property type="component" value="Chromosome"/>
</dbReference>
<dbReference type="PRINTS" id="PR01736">
    <property type="entry name" value="PHPHTRNFRASE"/>
</dbReference>
<evidence type="ECO:0000256" key="4">
    <source>
        <dbReference type="ARBA" id="ARBA00007837"/>
    </source>
</evidence>
<dbReference type="NCBIfam" id="TIGR01417">
    <property type="entry name" value="PTS_I_fam"/>
    <property type="match status" value="1"/>
</dbReference>
<dbReference type="PANTHER" id="PTHR46244">
    <property type="entry name" value="PHOSPHOENOLPYRUVATE-PROTEIN PHOSPHOTRANSFERASE"/>
    <property type="match status" value="1"/>
</dbReference>
<evidence type="ECO:0000256" key="3">
    <source>
        <dbReference type="ARBA" id="ARBA00004496"/>
    </source>
</evidence>
<keyword evidence="12 16" id="KW-0479">Metal-binding</keyword>
<evidence type="ECO:0000256" key="5">
    <source>
        <dbReference type="ARBA" id="ARBA00012232"/>
    </source>
</evidence>
<dbReference type="NCBIfam" id="NF008382">
    <property type="entry name" value="PRK11177.1"/>
    <property type="match status" value="1"/>
</dbReference>
<evidence type="ECO:0000256" key="17">
    <source>
        <dbReference type="PIRSR" id="PIRSR000732-1"/>
    </source>
</evidence>
<dbReference type="InterPro" id="IPR024692">
    <property type="entry name" value="PTS_EI"/>
</dbReference>
<evidence type="ECO:0000256" key="16">
    <source>
        <dbReference type="PIRNR" id="PIRNR000732"/>
    </source>
</evidence>
<dbReference type="EMBL" id="CP032998">
    <property type="protein sequence ID" value="QCI26246.1"/>
    <property type="molecule type" value="Genomic_DNA"/>
</dbReference>
<evidence type="ECO:0000256" key="11">
    <source>
        <dbReference type="ARBA" id="ARBA00022683"/>
    </source>
</evidence>
<dbReference type="PIRSF" id="PIRSF000732">
    <property type="entry name" value="PTS_enzyme_I"/>
    <property type="match status" value="1"/>
</dbReference>
<comment type="cofactor">
    <cofactor evidence="2 16 19">
        <name>Mg(2+)</name>
        <dbReference type="ChEBI" id="CHEBI:18420"/>
    </cofactor>
</comment>
<evidence type="ECO:0000256" key="10">
    <source>
        <dbReference type="ARBA" id="ARBA00022679"/>
    </source>
</evidence>
<keyword evidence="7 16" id="KW-0813">Transport</keyword>
<dbReference type="Gene3D" id="3.50.30.10">
    <property type="entry name" value="Phosphohistidine domain"/>
    <property type="match status" value="1"/>
</dbReference>
<evidence type="ECO:0000256" key="14">
    <source>
        <dbReference type="ARBA" id="ARBA00022842"/>
    </source>
</evidence>
<feature type="coiled-coil region" evidence="20">
    <location>
        <begin position="392"/>
        <end position="419"/>
    </location>
</feature>
<evidence type="ECO:0000256" key="15">
    <source>
        <dbReference type="ARBA" id="ARBA00033235"/>
    </source>
</evidence>
<dbReference type="InterPro" id="IPR023151">
    <property type="entry name" value="PEP_util_CS"/>
</dbReference>
<feature type="binding site" evidence="19">
    <location>
        <position position="455"/>
    </location>
    <ligand>
        <name>Mg(2+)</name>
        <dbReference type="ChEBI" id="CHEBI:18420"/>
    </ligand>
</feature>
<comment type="similarity">
    <text evidence="4 16">Belongs to the PEP-utilizing enzyme family.</text>
</comment>
<dbReference type="Gene3D" id="3.20.20.60">
    <property type="entry name" value="Phosphoenolpyruvate-binding domains"/>
    <property type="match status" value="1"/>
</dbReference>
<evidence type="ECO:0000259" key="21">
    <source>
        <dbReference type="Pfam" id="PF00391"/>
    </source>
</evidence>
<evidence type="ECO:0000256" key="7">
    <source>
        <dbReference type="ARBA" id="ARBA00022448"/>
    </source>
</evidence>
<evidence type="ECO:0000259" key="23">
    <source>
        <dbReference type="Pfam" id="PF05524"/>
    </source>
</evidence>
<dbReference type="Pfam" id="PF00391">
    <property type="entry name" value="PEP-utilizers"/>
    <property type="match status" value="1"/>
</dbReference>
<feature type="domain" description="PEP-utilising enzyme C-terminal" evidence="22">
    <location>
        <begin position="251"/>
        <end position="540"/>
    </location>
</feature>
<dbReference type="GO" id="GO:0016301">
    <property type="term" value="F:kinase activity"/>
    <property type="evidence" value="ECO:0007669"/>
    <property type="project" value="UniProtKB-KW"/>
</dbReference>
<dbReference type="InterPro" id="IPR018274">
    <property type="entry name" value="PEP_util_AS"/>
</dbReference>
<dbReference type="GO" id="GO:0046872">
    <property type="term" value="F:metal ion binding"/>
    <property type="evidence" value="ECO:0007669"/>
    <property type="project" value="UniProtKB-KW"/>
</dbReference>
<keyword evidence="8 16" id="KW-0963">Cytoplasm</keyword>
<dbReference type="GO" id="GO:0005737">
    <property type="term" value="C:cytoplasm"/>
    <property type="evidence" value="ECO:0007669"/>
    <property type="project" value="UniProtKB-SubCell"/>
</dbReference>
<keyword evidence="24" id="KW-0670">Pyruvate</keyword>
<dbReference type="Gene3D" id="1.10.274.10">
    <property type="entry name" value="PtsI, HPr-binding domain"/>
    <property type="match status" value="1"/>
</dbReference>
<evidence type="ECO:0000256" key="12">
    <source>
        <dbReference type="ARBA" id="ARBA00022723"/>
    </source>
</evidence>
<dbReference type="InterPro" id="IPR015813">
    <property type="entry name" value="Pyrv/PenolPyrv_kinase-like_dom"/>
</dbReference>
<reference evidence="24 25" key="1">
    <citation type="submission" date="2018-10" db="EMBL/GenBank/DDBJ databases">
        <title>Comparative functional genomics of the obligate endosymbiont Buchnera aphidicola.</title>
        <authorList>
            <person name="Chong R.A."/>
        </authorList>
    </citation>
    <scope>NUCLEOTIDE SEQUENCE [LARGE SCALE GENOMIC DNA]</scope>
    <source>
        <strain evidence="24 25">Ssp</strain>
    </source>
</reference>
<evidence type="ECO:0000256" key="20">
    <source>
        <dbReference type="SAM" id="Coils"/>
    </source>
</evidence>
<dbReference type="SUPFAM" id="SSF51621">
    <property type="entry name" value="Phosphoenolpyruvate/pyruvate domain"/>
    <property type="match status" value="1"/>
</dbReference>
<dbReference type="InterPro" id="IPR000121">
    <property type="entry name" value="PEP_util_C"/>
</dbReference>
<comment type="function">
    <text evidence="16">General (non sugar-specific) component of the phosphoenolpyruvate-dependent sugar phosphotransferase system (sugar PTS). This major carbohydrate active-transport system catalyzes the phosphorylation of incoming sugar substrates concomitantly with their translocation across the cell membrane. Enzyme I transfers the phosphoryl group from phosphoenolpyruvate (PEP) to the phosphoryl carrier protein (HPr).</text>
</comment>
<evidence type="ECO:0000256" key="18">
    <source>
        <dbReference type="PIRSR" id="PIRSR000732-2"/>
    </source>
</evidence>
<dbReference type="GO" id="GO:0008965">
    <property type="term" value="F:phosphoenolpyruvate-protein phosphotransferase activity"/>
    <property type="evidence" value="ECO:0007669"/>
    <property type="project" value="UniProtKB-EC"/>
</dbReference>
<dbReference type="OrthoDB" id="9765468at2"/>
<feature type="binding site" evidence="18">
    <location>
        <position position="332"/>
    </location>
    <ligand>
        <name>phosphoenolpyruvate</name>
        <dbReference type="ChEBI" id="CHEBI:58702"/>
    </ligand>
</feature>
<keyword evidence="14 16" id="KW-0460">Magnesium</keyword>
<organism evidence="24 25">
    <name type="scientific">Buchnera aphidicola</name>
    <name type="common">Stegophylla sp.</name>
    <dbReference type="NCBI Taxonomy" id="2315800"/>
    <lineage>
        <taxon>Bacteria</taxon>
        <taxon>Pseudomonadati</taxon>
        <taxon>Pseudomonadota</taxon>
        <taxon>Gammaproteobacteria</taxon>
        <taxon>Enterobacterales</taxon>
        <taxon>Erwiniaceae</taxon>
        <taxon>Buchnera</taxon>
    </lineage>
</organism>
<feature type="domain" description="PEP-utilising enzyme mobile" evidence="21">
    <location>
        <begin position="152"/>
        <end position="222"/>
    </location>
</feature>
<dbReference type="AlphaFoldDB" id="A0A4D6Y8I5"/>
<evidence type="ECO:0000313" key="25">
    <source>
        <dbReference type="Proteomes" id="UP000298636"/>
    </source>
</evidence>
<evidence type="ECO:0000256" key="9">
    <source>
        <dbReference type="ARBA" id="ARBA00022597"/>
    </source>
</evidence>
<feature type="binding site" evidence="18">
    <location>
        <position position="465"/>
    </location>
    <ligand>
        <name>phosphoenolpyruvate</name>
        <dbReference type="ChEBI" id="CHEBI:58702"/>
    </ligand>
</feature>
<feature type="binding site" evidence="18">
    <location>
        <position position="296"/>
    </location>
    <ligand>
        <name>phosphoenolpyruvate</name>
        <dbReference type="ChEBI" id="CHEBI:58702"/>
    </ligand>
</feature>
<evidence type="ECO:0000259" key="22">
    <source>
        <dbReference type="Pfam" id="PF02896"/>
    </source>
</evidence>
<dbReference type="PANTHER" id="PTHR46244:SF6">
    <property type="entry name" value="PHOSPHOENOLPYRUVATE-PROTEIN PHOSPHOTRANSFERASE"/>
    <property type="match status" value="1"/>
</dbReference>
<keyword evidence="11 16" id="KW-0598">Phosphotransferase system</keyword>
<accession>A0A4D6Y8I5</accession>
<dbReference type="Pfam" id="PF05524">
    <property type="entry name" value="PEP-utilisers_N"/>
    <property type="match status" value="1"/>
</dbReference>
<feature type="domain" description="Phosphotransferase system enzyme I N-terminal" evidence="23">
    <location>
        <begin position="4"/>
        <end position="126"/>
    </location>
</feature>
<dbReference type="InterPro" id="IPR050499">
    <property type="entry name" value="PEP-utilizing_PTS_enzyme"/>
</dbReference>
<evidence type="ECO:0000256" key="13">
    <source>
        <dbReference type="ARBA" id="ARBA00022777"/>
    </source>
</evidence>
<feature type="active site" description="Proton donor" evidence="17">
    <location>
        <position position="502"/>
    </location>
</feature>
<keyword evidence="13 16" id="KW-0418">Kinase</keyword>
<feature type="binding site" evidence="18">
    <location>
        <begin position="454"/>
        <end position="455"/>
    </location>
    <ligand>
        <name>phosphoenolpyruvate</name>
        <dbReference type="ChEBI" id="CHEBI:58702"/>
    </ligand>
</feature>
<evidence type="ECO:0000256" key="8">
    <source>
        <dbReference type="ARBA" id="ARBA00022490"/>
    </source>
</evidence>
<dbReference type="PROSITE" id="PS00742">
    <property type="entry name" value="PEP_ENZYMES_2"/>
    <property type="match status" value="1"/>
</dbReference>
<dbReference type="EC" id="2.7.3.9" evidence="5 16"/>
<dbReference type="RefSeq" id="WP_158351559.1">
    <property type="nucleotide sequence ID" value="NZ_CP032998.1"/>
</dbReference>
<keyword evidence="20" id="KW-0175">Coiled coil</keyword>
<keyword evidence="25" id="KW-1185">Reference proteome</keyword>
<comment type="catalytic activity">
    <reaction evidence="1 16">
        <text>L-histidyl-[protein] + phosphoenolpyruvate = N(pros)-phospho-L-histidyl-[protein] + pyruvate</text>
        <dbReference type="Rhea" id="RHEA:23880"/>
        <dbReference type="Rhea" id="RHEA-COMP:9745"/>
        <dbReference type="Rhea" id="RHEA-COMP:9746"/>
        <dbReference type="ChEBI" id="CHEBI:15361"/>
        <dbReference type="ChEBI" id="CHEBI:29979"/>
        <dbReference type="ChEBI" id="CHEBI:58702"/>
        <dbReference type="ChEBI" id="CHEBI:64837"/>
        <dbReference type="EC" id="2.7.3.9"/>
    </reaction>
</comment>
<keyword evidence="9 16" id="KW-0762">Sugar transport</keyword>
<sequence>MISGILASPGIAIGKALLIKEKSINIYTYQIPPNHIDKEINKFLDAKKETINQLEKIKDKSKKFFKNKKENIFTSHIMILKDQELEKEIILSIKQQLNTAEHAVNLILSKQINYLNDIQDEYLKNRAIDIQDIRNRILRNLLKINTINLKEIQEKVILIAHDLTPSEIAQMNFKYILGFITELGGYTAHTAIMARSLSIPAIVGVTNILNQIKNNDCIILNAVNNQIIINPKQETINQIKIIQKKEYFKKQNLNKIKHLSPITLDNHKIEISANIGNINDLNYAQKYGAQSIGLYRTEFLFMERTKLPSEDEQFVSYKTIAQKMKNQSVTIRTLDIGGDKKIPYMHFKKEENPFLGWRAIRISLDKKEILYTQLRAILRASQFGRLRILFPMIISIEEIQTLKEEIKQIKQDLNKKRILFDSNIPIGIMIETPSSAIIAEHLIKEVDFFSIGTNDLTQYTLAVDRGNQLVSKLYNPFHPSVLSLIHKVIQISHKNGKWTGMCGELASNELATILLLGMGLDEFSTNPSSILKIKNIIRKVTLYDAKRITQQVLKQKNIYNIMKLIQQFMMLLKHNVTI</sequence>
<keyword evidence="10 16" id="KW-0808">Transferase</keyword>
<dbReference type="GO" id="GO:0009401">
    <property type="term" value="P:phosphoenolpyruvate-dependent sugar phosphotransferase system"/>
    <property type="evidence" value="ECO:0007669"/>
    <property type="project" value="UniProtKB-KW"/>
</dbReference>
<evidence type="ECO:0000313" key="24">
    <source>
        <dbReference type="EMBL" id="QCI26246.1"/>
    </source>
</evidence>
<evidence type="ECO:0000256" key="6">
    <source>
        <dbReference type="ARBA" id="ARBA00016544"/>
    </source>
</evidence>
<dbReference type="PROSITE" id="PS00370">
    <property type="entry name" value="PEP_ENZYMES_PHOS_SITE"/>
    <property type="match status" value="1"/>
</dbReference>
<gene>
    <name evidence="24" type="primary">ptsI</name>
    <name evidence="24" type="ORF">D9V79_00240</name>
</gene>
<name>A0A4D6Y8I5_9GAMM</name>
<proteinExistence type="inferred from homology"/>